<dbReference type="Proteomes" id="UP000000702">
    <property type="component" value="Unassembled WGS sequence"/>
</dbReference>
<dbReference type="GO" id="GO:0003676">
    <property type="term" value="F:nucleic acid binding"/>
    <property type="evidence" value="ECO:0007669"/>
    <property type="project" value="InterPro"/>
</dbReference>
<gene>
    <name evidence="4" type="ORF">TCIL3000_0_39070</name>
</gene>
<evidence type="ECO:0000256" key="1">
    <source>
        <dbReference type="PROSITE-ProRule" id="PRU00047"/>
    </source>
</evidence>
<sequence>MSQRVPRPIRLLNHRSCTSVPVGSVLEHHSPLIAAYKPCGLPYFARSQLQDGSATVNASSGERSSKCGGGRHLFSASPHCYIPISCADVSDSLLSRITDQLPPGAGKPRIALPLAHPALVRYATAEQLNTLTALRKGTTLVAPSPQEFMFLRNCHRLGLVRFVYRVLCHLPPCVAARARESLERSAPKEQNTRHRFKNPYVRQMVEAQGGSIWGTDSDGIYLGGSLPRCALPETLLKGGFYNLKSSSLLRHGTVSGYIGSSFMSEHLRHAVQQQERLKGLFFPNAAREQSRDPTTLKHLSDECELCRCTNGKRSTDFSHPWVPDRCRLCVSFDARTSQVKYSGLNSALLTNYDQRSSDGHASTVDSDDVGVGTPAAIGKAFRFDFRLIKLNDKCDVAMYEVSTSNASDEEIKVVFASANLPVLNDHVNDKMLAEAVSHVTKKMHGLPQSKIAHLPLALQQSILNGTPDELVVLPLLLPCSADNSGPHGQRYRLLLETLAGASDERVYDRVLRMVLGSGLECGAVHFPDGTDQSTACAVQYLLTRMEESDLVEAHRSSVAEQLSYASCGTTSDCETYAALLSEQDDRLSNGSDGNDKGSLLNLPKPQDLLTAWGGVCTRGLRKEELGDFFCSFCGATGHLWSSCPHGTPLIEAVDGGMTSNNVDGAAGVAPGASQPGVIRGGSDAGIFTVDDVADALSDARVSHRNDENIVTIPNVVPTKSFNHHAWRRNEERPKLHRSHLRCAYCSGRHHVTQCSKLFGNERRNGEMSYDDSAGDIEPAKLKGNEDRLFCIKCGQHGHLYAKCPKLPVGLHTSVTCPICLLSRSKSHHNPSQCPRRVSAPVDYTPSGIPLTMLQPSGNEKRKGSARRRAMASSDQNVLLSDSFLLHSQK</sequence>
<keyword evidence="1" id="KW-0863">Zinc-finger</keyword>
<dbReference type="SMART" id="SM00343">
    <property type="entry name" value="ZnF_C2HC"/>
    <property type="match status" value="2"/>
</dbReference>
<evidence type="ECO:0000313" key="4">
    <source>
        <dbReference type="EMBL" id="CCD13125.1"/>
    </source>
</evidence>
<dbReference type="Gene3D" id="4.10.60.10">
    <property type="entry name" value="Zinc finger, CCHC-type"/>
    <property type="match status" value="1"/>
</dbReference>
<dbReference type="AlphaFoldDB" id="F9W7F9"/>
<accession>F9W7F9</accession>
<evidence type="ECO:0000259" key="3">
    <source>
        <dbReference type="PROSITE" id="PS50158"/>
    </source>
</evidence>
<feature type="domain" description="CCHC-type" evidence="3">
    <location>
        <begin position="790"/>
        <end position="805"/>
    </location>
</feature>
<comment type="caution">
    <text evidence="4">The sequence shown here is derived from an EMBL/GenBank/DDBJ whole genome shotgun (WGS) entry which is preliminary data.</text>
</comment>
<keyword evidence="1" id="KW-0862">Zinc</keyword>
<dbReference type="GO" id="GO:0008270">
    <property type="term" value="F:zinc ion binding"/>
    <property type="evidence" value="ECO:0007669"/>
    <property type="project" value="UniProtKB-KW"/>
</dbReference>
<evidence type="ECO:0000313" key="5">
    <source>
        <dbReference type="Proteomes" id="UP000000702"/>
    </source>
</evidence>
<evidence type="ECO:0000256" key="2">
    <source>
        <dbReference type="SAM" id="MobiDB-lite"/>
    </source>
</evidence>
<dbReference type="OMA" id="PLFCIKC"/>
<name>F9W7F9_TRYCI</name>
<reference evidence="5" key="1">
    <citation type="submission" date="2011-07" db="EMBL/GenBank/DDBJ databases">
        <title>Divergent evolution of antigenic variation in African trypanosomes.</title>
        <authorList>
            <person name="Jackson A.P."/>
            <person name="Berry A."/>
            <person name="Allison H.C."/>
            <person name="Burton P."/>
            <person name="Anderson J."/>
            <person name="Aslett M."/>
            <person name="Brown R."/>
            <person name="Corton N."/>
            <person name="Harris D."/>
            <person name="Hauser H."/>
            <person name="Gamble J."/>
            <person name="Gilderthorp R."/>
            <person name="McQuillan J."/>
            <person name="Quail M.A."/>
            <person name="Sanders M."/>
            <person name="Van Tonder A."/>
            <person name="Ginger M.L."/>
            <person name="Donelson J.E."/>
            <person name="Field M.C."/>
            <person name="Barry J.D."/>
            <person name="Berriman M."/>
            <person name="Hertz-Fowler C."/>
        </authorList>
    </citation>
    <scope>NUCLEOTIDE SEQUENCE [LARGE SCALE GENOMIC DNA]</scope>
    <source>
        <strain evidence="5">IL3000</strain>
    </source>
</reference>
<feature type="region of interest" description="Disordered" evidence="2">
    <location>
        <begin position="851"/>
        <end position="873"/>
    </location>
</feature>
<keyword evidence="5" id="KW-1185">Reference proteome</keyword>
<protein>
    <submittedName>
        <fullName evidence="4">WGS project CAEQ00000000 data, annotated contig 1603</fullName>
    </submittedName>
</protein>
<keyword evidence="1" id="KW-0479">Metal-binding</keyword>
<dbReference type="InterPro" id="IPR001878">
    <property type="entry name" value="Znf_CCHC"/>
</dbReference>
<proteinExistence type="predicted"/>
<reference evidence="4 5" key="2">
    <citation type="journal article" date="2012" name="Proc. Natl. Acad. Sci. U.S.A.">
        <title>Antigenic diversity is generated by distinct evolutionary mechanisms in African trypanosome species.</title>
        <authorList>
            <person name="Jackson A.P."/>
            <person name="Berry A."/>
            <person name="Aslett M."/>
            <person name="Allison H.C."/>
            <person name="Burton P."/>
            <person name="Vavrova-Anderson J."/>
            <person name="Brown R."/>
            <person name="Browne H."/>
            <person name="Corton N."/>
            <person name="Hauser H."/>
            <person name="Gamble J."/>
            <person name="Gilderthorp R."/>
            <person name="Marcello L."/>
            <person name="McQuillan J."/>
            <person name="Otto T.D."/>
            <person name="Quail M.A."/>
            <person name="Sanders M.J."/>
            <person name="van Tonder A."/>
            <person name="Ginger M.L."/>
            <person name="Field M.C."/>
            <person name="Barry J.D."/>
            <person name="Hertz-Fowler C."/>
            <person name="Berriman M."/>
        </authorList>
    </citation>
    <scope>NUCLEOTIDE SEQUENCE [LARGE SCALE GENOMIC DNA]</scope>
    <source>
        <strain evidence="4 5">IL3000</strain>
    </source>
</reference>
<organism evidence="4 5">
    <name type="scientific">Trypanosoma congolense (strain IL3000)</name>
    <dbReference type="NCBI Taxonomy" id="1068625"/>
    <lineage>
        <taxon>Eukaryota</taxon>
        <taxon>Discoba</taxon>
        <taxon>Euglenozoa</taxon>
        <taxon>Kinetoplastea</taxon>
        <taxon>Metakinetoplastina</taxon>
        <taxon>Trypanosomatida</taxon>
        <taxon>Trypanosomatidae</taxon>
        <taxon>Trypanosoma</taxon>
        <taxon>Nannomonas</taxon>
    </lineage>
</organism>
<dbReference type="PROSITE" id="PS50158">
    <property type="entry name" value="ZF_CCHC"/>
    <property type="match status" value="1"/>
</dbReference>
<dbReference type="EMBL" id="CAEQ01001023">
    <property type="protein sequence ID" value="CCD13125.1"/>
    <property type="molecule type" value="Genomic_DNA"/>
</dbReference>
<dbReference type="VEuPathDB" id="TriTrypDB:TcIL3000_0_39070"/>